<dbReference type="AlphaFoldDB" id="A0A1J4JGE6"/>
<gene>
    <name evidence="2" type="ORF">TRFO_35981</name>
</gene>
<evidence type="ECO:0000256" key="1">
    <source>
        <dbReference type="SAM" id="MobiDB-lite"/>
    </source>
</evidence>
<organism evidence="2 3">
    <name type="scientific">Tritrichomonas foetus</name>
    <dbReference type="NCBI Taxonomy" id="1144522"/>
    <lineage>
        <taxon>Eukaryota</taxon>
        <taxon>Metamonada</taxon>
        <taxon>Parabasalia</taxon>
        <taxon>Tritrichomonadida</taxon>
        <taxon>Tritrichomonadidae</taxon>
        <taxon>Tritrichomonas</taxon>
    </lineage>
</organism>
<comment type="caution">
    <text evidence="2">The sequence shown here is derived from an EMBL/GenBank/DDBJ whole genome shotgun (WGS) entry which is preliminary data.</text>
</comment>
<keyword evidence="3" id="KW-1185">Reference proteome</keyword>
<dbReference type="OrthoDB" id="10606631at2759"/>
<dbReference type="GeneID" id="94845274"/>
<evidence type="ECO:0000313" key="3">
    <source>
        <dbReference type="Proteomes" id="UP000179807"/>
    </source>
</evidence>
<reference evidence="2" key="1">
    <citation type="submission" date="2016-10" db="EMBL/GenBank/DDBJ databases">
        <authorList>
            <person name="Benchimol M."/>
            <person name="Almeida L.G."/>
            <person name="Vasconcelos A.T."/>
            <person name="Perreira-Neves A."/>
            <person name="Rosa I.A."/>
            <person name="Tasca T."/>
            <person name="Bogo M.R."/>
            <person name="de Souza W."/>
        </authorList>
    </citation>
    <scope>NUCLEOTIDE SEQUENCE [LARGE SCALE GENOMIC DNA]</scope>
    <source>
        <strain evidence="2">K</strain>
    </source>
</reference>
<dbReference type="RefSeq" id="XP_068350874.1">
    <property type="nucleotide sequence ID" value="XM_068510570.1"/>
</dbReference>
<accession>A0A1J4JGE6</accession>
<sequence length="254" mass="29168">MAFEALSPEWCLKVQETLAQIRRDISNKADRSLVEQIKRQEIEKKRVFTKAKLSNSLDVGINESTFKVCDEMVEKGDLDTAFLSVLRYIETISNTKADSEEIYEKATREYVEKIFTQLNAMNREQMMQKSEILHQTIEERINEISSRFDQFSTGIEQRLVNCTNNLAYLDEQITSMSGLIQIRQTSQVSKSKLKKESNEGGMEFTARKKKKPKNSGIVIPTHYKPKPEPTAKDLCLSITVTSEQKKTRSLLVTD</sequence>
<proteinExistence type="predicted"/>
<feature type="region of interest" description="Disordered" evidence="1">
    <location>
        <begin position="191"/>
        <end position="225"/>
    </location>
</feature>
<name>A0A1J4JGE6_9EUKA</name>
<protein>
    <submittedName>
        <fullName evidence="2">Uncharacterized protein</fullName>
    </submittedName>
</protein>
<dbReference type="VEuPathDB" id="TrichDB:TRFO_35981"/>
<evidence type="ECO:0000313" key="2">
    <source>
        <dbReference type="EMBL" id="OHS97737.1"/>
    </source>
</evidence>
<dbReference type="Proteomes" id="UP000179807">
    <property type="component" value="Unassembled WGS sequence"/>
</dbReference>
<dbReference type="EMBL" id="MLAK01001097">
    <property type="protein sequence ID" value="OHS97737.1"/>
    <property type="molecule type" value="Genomic_DNA"/>
</dbReference>